<evidence type="ECO:0000313" key="2">
    <source>
        <dbReference type="EnsemblPlants" id="cds.evm.model.01.1782"/>
    </source>
</evidence>
<proteinExistence type="predicted"/>
<keyword evidence="3" id="KW-1185">Reference proteome</keyword>
<protein>
    <submittedName>
        <fullName evidence="2">Uncharacterized protein</fullName>
    </submittedName>
</protein>
<evidence type="ECO:0000313" key="3">
    <source>
        <dbReference type="Proteomes" id="UP000596661"/>
    </source>
</evidence>
<dbReference type="AlphaFoldDB" id="A0A803NIH1"/>
<feature type="region of interest" description="Disordered" evidence="1">
    <location>
        <begin position="1"/>
        <end position="32"/>
    </location>
</feature>
<dbReference type="Gramene" id="evm.model.01.1782">
    <property type="protein sequence ID" value="cds.evm.model.01.1782"/>
    <property type="gene ID" value="evm.TU.01.1782"/>
</dbReference>
<dbReference type="Proteomes" id="UP000596661">
    <property type="component" value="Chromosome 1"/>
</dbReference>
<accession>A0A803NIH1</accession>
<reference evidence="2" key="2">
    <citation type="submission" date="2021-03" db="UniProtKB">
        <authorList>
            <consortium name="EnsemblPlants"/>
        </authorList>
    </citation>
    <scope>IDENTIFICATION</scope>
</reference>
<evidence type="ECO:0000256" key="1">
    <source>
        <dbReference type="SAM" id="MobiDB-lite"/>
    </source>
</evidence>
<organism evidence="2 3">
    <name type="scientific">Cannabis sativa</name>
    <name type="common">Hemp</name>
    <name type="synonym">Marijuana</name>
    <dbReference type="NCBI Taxonomy" id="3483"/>
    <lineage>
        <taxon>Eukaryota</taxon>
        <taxon>Viridiplantae</taxon>
        <taxon>Streptophyta</taxon>
        <taxon>Embryophyta</taxon>
        <taxon>Tracheophyta</taxon>
        <taxon>Spermatophyta</taxon>
        <taxon>Magnoliopsida</taxon>
        <taxon>eudicotyledons</taxon>
        <taxon>Gunneridae</taxon>
        <taxon>Pentapetalae</taxon>
        <taxon>rosids</taxon>
        <taxon>fabids</taxon>
        <taxon>Rosales</taxon>
        <taxon>Cannabaceae</taxon>
        <taxon>Cannabis</taxon>
    </lineage>
</organism>
<name>A0A803NIH1_CANSA</name>
<reference evidence="2" key="1">
    <citation type="submission" date="2018-11" db="EMBL/GenBank/DDBJ databases">
        <authorList>
            <person name="Grassa J C."/>
        </authorList>
    </citation>
    <scope>NUCLEOTIDE SEQUENCE [LARGE SCALE GENOMIC DNA]</scope>
</reference>
<sequence length="169" mass="18694">MQSNTSSRIKGLVKAVSRESHQRKKKNYPNISDPILRSVGSGGLDESAASDRRQIGLVFSVPWVQDRKGRTIHHRFTEGRSSPTPIQLQSGWPGLGLCLSAYEFGTPRGVVEFYPMPLWYVLFLRKTSLWACNVPADTCSCLVAFAVDSNPDVDPTQLTASDSQVVVNR</sequence>
<dbReference type="EnsemblPlants" id="evm.model.01.1782">
    <property type="protein sequence ID" value="cds.evm.model.01.1782"/>
    <property type="gene ID" value="evm.TU.01.1782"/>
</dbReference>
<dbReference type="EMBL" id="UZAU01000047">
    <property type="status" value="NOT_ANNOTATED_CDS"/>
    <property type="molecule type" value="Genomic_DNA"/>
</dbReference>